<protein>
    <recommendedName>
        <fullName evidence="1">F-box domain-containing protein</fullName>
    </recommendedName>
</protein>
<gene>
    <name evidence="2" type="ORF">EXIGLDRAFT_843679</name>
</gene>
<dbReference type="OrthoDB" id="3178870at2759"/>
<evidence type="ECO:0000259" key="1">
    <source>
        <dbReference type="PROSITE" id="PS50181"/>
    </source>
</evidence>
<dbReference type="Gene3D" id="3.80.10.10">
    <property type="entry name" value="Ribonuclease Inhibitor"/>
    <property type="match status" value="1"/>
</dbReference>
<evidence type="ECO:0000313" key="2">
    <source>
        <dbReference type="EMBL" id="KZV82463.1"/>
    </source>
</evidence>
<dbReference type="InParanoid" id="A0A165CHD4"/>
<dbReference type="InterPro" id="IPR001810">
    <property type="entry name" value="F-box_dom"/>
</dbReference>
<dbReference type="AlphaFoldDB" id="A0A165CHD4"/>
<reference evidence="2 3" key="1">
    <citation type="journal article" date="2016" name="Mol. Biol. Evol.">
        <title>Comparative Genomics of Early-Diverging Mushroom-Forming Fungi Provides Insights into the Origins of Lignocellulose Decay Capabilities.</title>
        <authorList>
            <person name="Nagy L.G."/>
            <person name="Riley R."/>
            <person name="Tritt A."/>
            <person name="Adam C."/>
            <person name="Daum C."/>
            <person name="Floudas D."/>
            <person name="Sun H."/>
            <person name="Yadav J.S."/>
            <person name="Pangilinan J."/>
            <person name="Larsson K.H."/>
            <person name="Matsuura K."/>
            <person name="Barry K."/>
            <person name="Labutti K."/>
            <person name="Kuo R."/>
            <person name="Ohm R.A."/>
            <person name="Bhattacharya S.S."/>
            <person name="Shirouzu T."/>
            <person name="Yoshinaga Y."/>
            <person name="Martin F.M."/>
            <person name="Grigoriev I.V."/>
            <person name="Hibbett D.S."/>
        </authorList>
    </citation>
    <scope>NUCLEOTIDE SEQUENCE [LARGE SCALE GENOMIC DNA]</scope>
    <source>
        <strain evidence="2 3">HHB12029</strain>
    </source>
</reference>
<dbReference type="PROSITE" id="PS50181">
    <property type="entry name" value="FBOX"/>
    <property type="match status" value="1"/>
</dbReference>
<organism evidence="2 3">
    <name type="scientific">Exidia glandulosa HHB12029</name>
    <dbReference type="NCBI Taxonomy" id="1314781"/>
    <lineage>
        <taxon>Eukaryota</taxon>
        <taxon>Fungi</taxon>
        <taxon>Dikarya</taxon>
        <taxon>Basidiomycota</taxon>
        <taxon>Agaricomycotina</taxon>
        <taxon>Agaricomycetes</taxon>
        <taxon>Auriculariales</taxon>
        <taxon>Exidiaceae</taxon>
        <taxon>Exidia</taxon>
    </lineage>
</organism>
<dbReference type="InterPro" id="IPR036047">
    <property type="entry name" value="F-box-like_dom_sf"/>
</dbReference>
<dbReference type="Pfam" id="PF12937">
    <property type="entry name" value="F-box-like"/>
    <property type="match status" value="1"/>
</dbReference>
<sequence>MTTASSSLPVELVVDILQHVEPHDLVAVARANKALHALSLPYLYNRVQFSTDSTAEQVLQLLSTLQASETVARLVREMALDWHDQDGSQYWDEASKVTRALANVLPATTNLASLSLPRFFHTNTVLKILEGVSCPPVRALHLYPTSLFVAPPFSLLQSLDRLSLWAEDISYQWQHDYDSTRSLAADKGSLSWLSVTSPSTLETLMCIVPMGSLRTLVIDPRPSTINVTSNEHYFVHIRHLPSLRTIYLLKWLSCQMLAEYSSIDPFPHILTVGISLCHLQEPFGYNPYRDVHDTMQALATIFPHMHTLDVRCEEPYDSEGLPHPHLRPDAALQKFQMLLLPACPRTLQRFAFLTKASFARTAEDAPFVRVPQLAEELQ</sequence>
<feature type="domain" description="F-box" evidence="1">
    <location>
        <begin position="2"/>
        <end position="47"/>
    </location>
</feature>
<evidence type="ECO:0000313" key="3">
    <source>
        <dbReference type="Proteomes" id="UP000077266"/>
    </source>
</evidence>
<dbReference type="SUPFAM" id="SSF81383">
    <property type="entry name" value="F-box domain"/>
    <property type="match status" value="1"/>
</dbReference>
<proteinExistence type="predicted"/>
<accession>A0A165CHD4</accession>
<dbReference type="Proteomes" id="UP000077266">
    <property type="component" value="Unassembled WGS sequence"/>
</dbReference>
<dbReference type="CDD" id="cd09917">
    <property type="entry name" value="F-box_SF"/>
    <property type="match status" value="1"/>
</dbReference>
<dbReference type="EMBL" id="KV426321">
    <property type="protein sequence ID" value="KZV82463.1"/>
    <property type="molecule type" value="Genomic_DNA"/>
</dbReference>
<name>A0A165CHD4_EXIGL</name>
<keyword evidence="3" id="KW-1185">Reference proteome</keyword>
<dbReference type="InterPro" id="IPR032675">
    <property type="entry name" value="LRR_dom_sf"/>
</dbReference>